<proteinExistence type="predicted"/>
<dbReference type="EMBL" id="LMYN01000095">
    <property type="protein sequence ID" value="KSA00277.1"/>
    <property type="molecule type" value="Genomic_DNA"/>
</dbReference>
<protein>
    <recommendedName>
        <fullName evidence="3">RNase III domain-containing protein</fullName>
    </recommendedName>
</protein>
<dbReference type="RefSeq" id="XP_015466379.1">
    <property type="nucleotide sequence ID" value="XM_015612812.1"/>
</dbReference>
<evidence type="ECO:0008006" key="3">
    <source>
        <dbReference type="Google" id="ProtNLM"/>
    </source>
</evidence>
<evidence type="ECO:0000313" key="1">
    <source>
        <dbReference type="EMBL" id="KSA00277.1"/>
    </source>
</evidence>
<dbReference type="AlphaFoldDB" id="A0A0V1PW42"/>
<dbReference type="GO" id="GO:0006396">
    <property type="term" value="P:RNA processing"/>
    <property type="evidence" value="ECO:0007669"/>
    <property type="project" value="InterPro"/>
</dbReference>
<dbReference type="GeneID" id="26840992"/>
<dbReference type="GO" id="GO:0004525">
    <property type="term" value="F:ribonuclease III activity"/>
    <property type="evidence" value="ECO:0007669"/>
    <property type="project" value="InterPro"/>
</dbReference>
<dbReference type="Proteomes" id="UP000054251">
    <property type="component" value="Unassembled WGS sequence"/>
</dbReference>
<organism evidence="1 2">
    <name type="scientific">Debaryomyces fabryi</name>
    <dbReference type="NCBI Taxonomy" id="58627"/>
    <lineage>
        <taxon>Eukaryota</taxon>
        <taxon>Fungi</taxon>
        <taxon>Dikarya</taxon>
        <taxon>Ascomycota</taxon>
        <taxon>Saccharomycotina</taxon>
        <taxon>Pichiomycetes</taxon>
        <taxon>Debaryomycetaceae</taxon>
        <taxon>Debaryomyces</taxon>
    </lineage>
</organism>
<name>A0A0V1PW42_9ASCO</name>
<dbReference type="InterPro" id="IPR036389">
    <property type="entry name" value="RNase_III_sf"/>
</dbReference>
<comment type="caution">
    <text evidence="1">The sequence shown here is derived from an EMBL/GenBank/DDBJ whole genome shotgun (WGS) entry which is preliminary data.</text>
</comment>
<evidence type="ECO:0000313" key="2">
    <source>
        <dbReference type="Proteomes" id="UP000054251"/>
    </source>
</evidence>
<dbReference type="Gene3D" id="1.10.1520.10">
    <property type="entry name" value="Ribonuclease III domain"/>
    <property type="match status" value="1"/>
</dbReference>
<reference evidence="1 2" key="1">
    <citation type="submission" date="2015-11" db="EMBL/GenBank/DDBJ databases">
        <title>The genome of Debaryomyces fabryi.</title>
        <authorList>
            <person name="Tafer H."/>
            <person name="Lopandic K."/>
        </authorList>
    </citation>
    <scope>NUCLEOTIDE SEQUENCE [LARGE SCALE GENOMIC DNA]</scope>
    <source>
        <strain evidence="1 2">CBS 789</strain>
    </source>
</reference>
<sequence>MLLERNHRHHVLKHLGFVSARLGYHFDMKTIRTMRTMRTNGNFLIPSQLDSLLGTSWIRHHLYILGLDIVKLQLYQKFSHLLTVGGGGIIKTVVFDLSSFIKRELKPNDMNSNTAQQLRDLVYFGSNSNNPPKEGGSESPEISNRHSISDFRWFFIAVGYMIVFQSENNIEDITDKIVNIYINSNNNRILEDYNRQDDASNSKILELAKEYYEKVPINRAKLYGNEPKYITMFETKDYRISLPPLPEIHNKELLAKSLMHKELYRGLLDPKHPFSKELKFRNIILDQKAYNIMKYDLSFLDGLGDFYLARESSNLLYKYRRYPNDNPLHQFGRKSYNLLRTILATNTLLSELALAYNLHQGLDDVIVFRLLRKSYVPHLNQWKNSNSEFDNKDARRYEQEFIADYFEQYVGALFLEQPEVAQTWISEIYENILLLISDVNKSTGAFKIYDYNAWSADVIGRSLYK</sequence>
<dbReference type="OrthoDB" id="4091783at2759"/>
<dbReference type="SUPFAM" id="SSF69065">
    <property type="entry name" value="RNase III domain-like"/>
    <property type="match status" value="1"/>
</dbReference>
<keyword evidence="2" id="KW-1185">Reference proteome</keyword>
<gene>
    <name evidence="1" type="ORF">AC631_03983</name>
</gene>
<accession>A0A0V1PW42</accession>